<accession>A0A1R2BMV2</accession>
<dbReference type="PANTHER" id="PTHR12246">
    <property type="entry name" value="PALMITOYLTRANSFERASE ZDHHC16"/>
    <property type="match status" value="1"/>
</dbReference>
<dbReference type="EC" id="2.3.1.225" evidence="7"/>
<dbReference type="GO" id="GO:0016020">
    <property type="term" value="C:membrane"/>
    <property type="evidence" value="ECO:0007669"/>
    <property type="project" value="UniProtKB-SubCell"/>
</dbReference>
<comment type="caution">
    <text evidence="9">The sequence shown here is derived from an EMBL/GenBank/DDBJ whole genome shotgun (WGS) entry which is preliminary data.</text>
</comment>
<reference evidence="9 10" key="1">
    <citation type="submission" date="2016-11" db="EMBL/GenBank/DDBJ databases">
        <title>The macronuclear genome of Stentor coeruleus: a giant cell with tiny introns.</title>
        <authorList>
            <person name="Slabodnick M."/>
            <person name="Ruby J.G."/>
            <person name="Reiff S.B."/>
            <person name="Swart E.C."/>
            <person name="Gosai S."/>
            <person name="Prabakaran S."/>
            <person name="Witkowska E."/>
            <person name="Larue G.E."/>
            <person name="Fisher S."/>
            <person name="Freeman R.M."/>
            <person name="Gunawardena J."/>
            <person name="Chu W."/>
            <person name="Stover N.A."/>
            <person name="Gregory B.D."/>
            <person name="Nowacki M."/>
            <person name="Derisi J."/>
            <person name="Roy S.W."/>
            <person name="Marshall W.F."/>
            <person name="Sood P."/>
        </authorList>
    </citation>
    <scope>NUCLEOTIDE SEQUENCE [LARGE SCALE GENOMIC DNA]</scope>
    <source>
        <strain evidence="9">WM001</strain>
    </source>
</reference>
<evidence type="ECO:0000256" key="4">
    <source>
        <dbReference type="ARBA" id="ARBA00022989"/>
    </source>
</evidence>
<feature type="transmembrane region" description="Helical" evidence="7">
    <location>
        <begin position="222"/>
        <end position="250"/>
    </location>
</feature>
<evidence type="ECO:0000256" key="5">
    <source>
        <dbReference type="ARBA" id="ARBA00023136"/>
    </source>
</evidence>
<keyword evidence="10" id="KW-1185">Reference proteome</keyword>
<evidence type="ECO:0000313" key="9">
    <source>
        <dbReference type="EMBL" id="OMJ78149.1"/>
    </source>
</evidence>
<organism evidence="9 10">
    <name type="scientific">Stentor coeruleus</name>
    <dbReference type="NCBI Taxonomy" id="5963"/>
    <lineage>
        <taxon>Eukaryota</taxon>
        <taxon>Sar</taxon>
        <taxon>Alveolata</taxon>
        <taxon>Ciliophora</taxon>
        <taxon>Postciliodesmatophora</taxon>
        <taxon>Heterotrichea</taxon>
        <taxon>Heterotrichida</taxon>
        <taxon>Stentoridae</taxon>
        <taxon>Stentor</taxon>
    </lineage>
</organism>
<dbReference type="GO" id="GO:0019706">
    <property type="term" value="F:protein-cysteine S-palmitoyltransferase activity"/>
    <property type="evidence" value="ECO:0007669"/>
    <property type="project" value="UniProtKB-EC"/>
</dbReference>
<evidence type="ECO:0000256" key="7">
    <source>
        <dbReference type="RuleBase" id="RU079119"/>
    </source>
</evidence>
<dbReference type="AlphaFoldDB" id="A0A1R2BMV2"/>
<dbReference type="OrthoDB" id="298126at2759"/>
<keyword evidence="2 7" id="KW-0808">Transferase</keyword>
<sequence length="319" mass="37505">MIDRKHENAILETRKEFKNHLPPWEEASRKQRIFTIMIYIGIYVPVIILWMLIISFMTIYIIFYIYPSVHYNSSPPALYYYHTSSEYLFSKVKAWVLLGIICFFLLLFISSTIKASLTKPGEIPLSWTITSDKQSEIERRPDGHERICIRCELKKPDRAHHCRQCEKCTLRMDHHCNWIGTCIGFWNYKYFICMIFHGTILCLIFIASFWETLAVILNDETSSLLICFCVVLSYSIVFMLFIVLCIFLIFHLWLISKNYTTIEYCEKRSKNSEMSTASPYSMGTLMNFKLVLGENPLMWFIPTTYVSKNDGTSYVSSKI</sequence>
<feature type="transmembrane region" description="Helical" evidence="7">
    <location>
        <begin position="94"/>
        <end position="113"/>
    </location>
</feature>
<evidence type="ECO:0000256" key="3">
    <source>
        <dbReference type="ARBA" id="ARBA00022692"/>
    </source>
</evidence>
<dbReference type="EMBL" id="MPUH01000537">
    <property type="protein sequence ID" value="OMJ78149.1"/>
    <property type="molecule type" value="Genomic_DNA"/>
</dbReference>
<keyword evidence="3 7" id="KW-0812">Transmembrane</keyword>
<keyword evidence="6 7" id="KW-0012">Acyltransferase</keyword>
<keyword evidence="4 7" id="KW-1133">Transmembrane helix</keyword>
<feature type="transmembrane region" description="Helical" evidence="7">
    <location>
        <begin position="190"/>
        <end position="210"/>
    </location>
</feature>
<dbReference type="InterPro" id="IPR001594">
    <property type="entry name" value="Palmitoyltrfase_DHHC"/>
</dbReference>
<feature type="domain" description="Palmitoyltransferase DHHC" evidence="8">
    <location>
        <begin position="144"/>
        <end position="267"/>
    </location>
</feature>
<evidence type="ECO:0000256" key="1">
    <source>
        <dbReference type="ARBA" id="ARBA00004141"/>
    </source>
</evidence>
<gene>
    <name evidence="9" type="ORF">SteCoe_22123</name>
</gene>
<comment type="catalytic activity">
    <reaction evidence="7">
        <text>L-cysteinyl-[protein] + hexadecanoyl-CoA = S-hexadecanoyl-L-cysteinyl-[protein] + CoA</text>
        <dbReference type="Rhea" id="RHEA:36683"/>
        <dbReference type="Rhea" id="RHEA-COMP:10131"/>
        <dbReference type="Rhea" id="RHEA-COMP:11032"/>
        <dbReference type="ChEBI" id="CHEBI:29950"/>
        <dbReference type="ChEBI" id="CHEBI:57287"/>
        <dbReference type="ChEBI" id="CHEBI:57379"/>
        <dbReference type="ChEBI" id="CHEBI:74151"/>
        <dbReference type="EC" id="2.3.1.225"/>
    </reaction>
</comment>
<proteinExistence type="inferred from homology"/>
<dbReference type="Pfam" id="PF01529">
    <property type="entry name" value="DHHC"/>
    <property type="match status" value="1"/>
</dbReference>
<evidence type="ECO:0000256" key="2">
    <source>
        <dbReference type="ARBA" id="ARBA00022679"/>
    </source>
</evidence>
<name>A0A1R2BMV2_9CILI</name>
<comment type="similarity">
    <text evidence="7">Belongs to the DHHC palmitoyltransferase family.</text>
</comment>
<comment type="domain">
    <text evidence="7">The DHHC domain is required for palmitoyltransferase activity.</text>
</comment>
<dbReference type="Proteomes" id="UP000187209">
    <property type="component" value="Unassembled WGS sequence"/>
</dbReference>
<feature type="transmembrane region" description="Helical" evidence="7">
    <location>
        <begin position="36"/>
        <end position="66"/>
    </location>
</feature>
<dbReference type="InterPro" id="IPR039859">
    <property type="entry name" value="PFA4/ZDH16/20/ERF2-like"/>
</dbReference>
<comment type="subcellular location">
    <subcellularLocation>
        <location evidence="1">Membrane</location>
        <topology evidence="1">Multi-pass membrane protein</topology>
    </subcellularLocation>
</comment>
<protein>
    <recommendedName>
        <fullName evidence="7">Palmitoyltransferase</fullName>
        <ecNumber evidence="7">2.3.1.225</ecNumber>
    </recommendedName>
</protein>
<keyword evidence="5 7" id="KW-0472">Membrane</keyword>
<evidence type="ECO:0000256" key="6">
    <source>
        <dbReference type="ARBA" id="ARBA00023315"/>
    </source>
</evidence>
<evidence type="ECO:0000259" key="8">
    <source>
        <dbReference type="Pfam" id="PF01529"/>
    </source>
</evidence>
<evidence type="ECO:0000313" key="10">
    <source>
        <dbReference type="Proteomes" id="UP000187209"/>
    </source>
</evidence>
<dbReference type="PROSITE" id="PS50216">
    <property type="entry name" value="DHHC"/>
    <property type="match status" value="1"/>
</dbReference>